<feature type="region of interest" description="Disordered" evidence="1">
    <location>
        <begin position="1"/>
        <end position="26"/>
    </location>
</feature>
<gene>
    <name evidence="3" type="ORF">ABUL08_10490</name>
    <name evidence="2" type="ORF">VK199_10440</name>
</gene>
<dbReference type="AlphaFoldDB" id="A0AAU7MEH4"/>
<name>A0AAU7MEH4_9ACTN</name>
<evidence type="ECO:0000313" key="3">
    <source>
        <dbReference type="EMBL" id="XCH76494.1"/>
    </source>
</evidence>
<sequence>MAEVNLRLRGGPYDGQTVGWDVPDPDDPPMSYELRLHGPHEGAETFAYRRVERAPEGADGTWIYEAPDPGSR</sequence>
<organism evidence="2">
    <name type="scientific">Micromonospora sp. CCTCC AA 2012012</name>
    <dbReference type="NCBI Taxonomy" id="3111921"/>
    <lineage>
        <taxon>Bacteria</taxon>
        <taxon>Bacillati</taxon>
        <taxon>Actinomycetota</taxon>
        <taxon>Actinomycetes</taxon>
        <taxon>Micromonosporales</taxon>
        <taxon>Micromonosporaceae</taxon>
        <taxon>Micromonospora</taxon>
    </lineage>
</organism>
<reference evidence="2" key="1">
    <citation type="submission" date="2024-01" db="EMBL/GenBank/DDBJ databases">
        <title>The genome sequence of Micromonospora mangrovi CCTCC AA 2012012.</title>
        <authorList>
            <person name="Gao J."/>
        </authorList>
    </citation>
    <scope>NUCLEOTIDE SEQUENCE</scope>
    <source>
        <strain evidence="2">CCTCC AA 2012012</strain>
    </source>
</reference>
<protein>
    <submittedName>
        <fullName evidence="2">Uncharacterized protein</fullName>
    </submittedName>
</protein>
<evidence type="ECO:0000313" key="2">
    <source>
        <dbReference type="EMBL" id="XBP95790.1"/>
    </source>
</evidence>
<evidence type="ECO:0000256" key="1">
    <source>
        <dbReference type="SAM" id="MobiDB-lite"/>
    </source>
</evidence>
<proteinExistence type="predicted"/>
<dbReference type="RefSeq" id="WP_350936930.1">
    <property type="nucleotide sequence ID" value="NZ_CP157762.1"/>
</dbReference>
<accession>A0AAU7MEH4</accession>
<dbReference type="EMBL" id="CP157762">
    <property type="protein sequence ID" value="XBP95790.1"/>
    <property type="molecule type" value="Genomic_DNA"/>
</dbReference>
<dbReference type="EMBL" id="CP159342">
    <property type="protein sequence ID" value="XCH76494.1"/>
    <property type="molecule type" value="Genomic_DNA"/>
</dbReference>
<reference evidence="3" key="2">
    <citation type="submission" date="2024-06" db="EMBL/GenBank/DDBJ databases">
        <title>Micromonospora mangrovi CCTCC AA 2012012 genome sequences.</title>
        <authorList>
            <person name="Gao J."/>
        </authorList>
    </citation>
    <scope>NUCLEOTIDE SEQUENCE</scope>
    <source>
        <strain evidence="3">CCTCC AA 2012012</strain>
    </source>
</reference>